<organism evidence="1">
    <name type="scientific">Pantoea sp. BJ2</name>
    <dbReference type="NCBI Taxonomy" id="3141322"/>
    <lineage>
        <taxon>Bacteria</taxon>
        <taxon>Pseudomonadati</taxon>
        <taxon>Pseudomonadota</taxon>
        <taxon>Gammaproteobacteria</taxon>
        <taxon>Enterobacterales</taxon>
        <taxon>Erwiniaceae</taxon>
        <taxon>Pantoea</taxon>
    </lineage>
</organism>
<name>A0AAU7U1N6_9GAMM</name>
<reference evidence="1" key="1">
    <citation type="submission" date="2024-06" db="EMBL/GenBank/DDBJ databases">
        <title>Multiomics insights into the TNT degradation mechanism by Pantoea sp. BJ2 isolated from an ammunition destruction site.</title>
        <authorList>
            <person name="Luo J."/>
        </authorList>
    </citation>
    <scope>NUCLEOTIDE SEQUENCE</scope>
    <source>
        <strain evidence="1">BJ2</strain>
    </source>
</reference>
<accession>A0AAU7U1N6</accession>
<dbReference type="AlphaFoldDB" id="A0AAU7U1N6"/>
<dbReference type="EMBL" id="CP158292">
    <property type="protein sequence ID" value="XBV46715.1"/>
    <property type="molecule type" value="Genomic_DNA"/>
</dbReference>
<protein>
    <submittedName>
        <fullName evidence="1">Uncharacterized protein</fullName>
    </submittedName>
</protein>
<gene>
    <name evidence="1" type="ORF">AAF463_16790</name>
</gene>
<evidence type="ECO:0000313" key="1">
    <source>
        <dbReference type="EMBL" id="XBV46715.1"/>
    </source>
</evidence>
<dbReference type="RefSeq" id="WP_350262021.1">
    <property type="nucleotide sequence ID" value="NZ_CP158292.1"/>
</dbReference>
<proteinExistence type="predicted"/>
<sequence>MAADKAEKQRNEEQREGILFKIILFKQHNAHTSEPCNLESAGINPKHLQALNRKYPCDDSVIKQVFVILLCGWAALTCHKKQRRAKWHCGNARDKG</sequence>